<evidence type="ECO:0000313" key="3">
    <source>
        <dbReference type="RefSeq" id="XP_020097665.1"/>
    </source>
</evidence>
<organism evidence="2 3">
    <name type="scientific">Ananas comosus</name>
    <name type="common">Pineapple</name>
    <name type="synonym">Ananas ananas</name>
    <dbReference type="NCBI Taxonomy" id="4615"/>
    <lineage>
        <taxon>Eukaryota</taxon>
        <taxon>Viridiplantae</taxon>
        <taxon>Streptophyta</taxon>
        <taxon>Embryophyta</taxon>
        <taxon>Tracheophyta</taxon>
        <taxon>Spermatophyta</taxon>
        <taxon>Magnoliopsida</taxon>
        <taxon>Liliopsida</taxon>
        <taxon>Poales</taxon>
        <taxon>Bromeliaceae</taxon>
        <taxon>Bromelioideae</taxon>
        <taxon>Ananas</taxon>
    </lineage>
</organism>
<feature type="region of interest" description="Disordered" evidence="1">
    <location>
        <begin position="1"/>
        <end position="55"/>
    </location>
</feature>
<dbReference type="GeneID" id="109716559"/>
<dbReference type="PANTHER" id="PTHR37186:SF1">
    <property type="entry name" value="OS06G0524500 PROTEIN"/>
    <property type="match status" value="1"/>
</dbReference>
<feature type="region of interest" description="Disordered" evidence="1">
    <location>
        <begin position="97"/>
        <end position="119"/>
    </location>
</feature>
<feature type="compositionally biased region" description="Pro residues" evidence="1">
    <location>
        <begin position="42"/>
        <end position="51"/>
    </location>
</feature>
<reference evidence="3" key="2">
    <citation type="submission" date="2025-08" db="UniProtKB">
        <authorList>
            <consortium name="RefSeq"/>
        </authorList>
    </citation>
    <scope>IDENTIFICATION</scope>
    <source>
        <tissue evidence="3">Leaf</tissue>
    </source>
</reference>
<sequence length="148" mass="16278">MAEPEPEPQRALPKTPAAGAWRSGVHFPNPPETATWSAGPRYPNPPDPANPDPATLREQWLFATRRYSRWYSRAWGAAALAALSFFALGRALKGSNPIPSHNPHPASTSASSSAADDNHHRRNQKLFLNAWSCQQSVTLLSENILMIE</sequence>
<reference evidence="2" key="1">
    <citation type="journal article" date="2015" name="Nat. Genet.">
        <title>The pineapple genome and the evolution of CAM photosynthesis.</title>
        <authorList>
            <person name="Ming R."/>
            <person name="VanBuren R."/>
            <person name="Wai C.M."/>
            <person name="Tang H."/>
            <person name="Schatz M.C."/>
            <person name="Bowers J.E."/>
            <person name="Lyons E."/>
            <person name="Wang M.L."/>
            <person name="Chen J."/>
            <person name="Biggers E."/>
            <person name="Zhang J."/>
            <person name="Huang L."/>
            <person name="Zhang L."/>
            <person name="Miao W."/>
            <person name="Zhang J."/>
            <person name="Ye Z."/>
            <person name="Miao C."/>
            <person name="Lin Z."/>
            <person name="Wang H."/>
            <person name="Zhou H."/>
            <person name="Yim W.C."/>
            <person name="Priest H.D."/>
            <person name="Zheng C."/>
            <person name="Woodhouse M."/>
            <person name="Edger P.P."/>
            <person name="Guyot R."/>
            <person name="Guo H.B."/>
            <person name="Guo H."/>
            <person name="Zheng G."/>
            <person name="Singh R."/>
            <person name="Sharma A."/>
            <person name="Min X."/>
            <person name="Zheng Y."/>
            <person name="Lee H."/>
            <person name="Gurtowski J."/>
            <person name="Sedlazeck F.J."/>
            <person name="Harkess A."/>
            <person name="McKain M.R."/>
            <person name="Liao Z."/>
            <person name="Fang J."/>
            <person name="Liu J."/>
            <person name="Zhang X."/>
            <person name="Zhang Q."/>
            <person name="Hu W."/>
            <person name="Qin Y."/>
            <person name="Wang K."/>
            <person name="Chen L.Y."/>
            <person name="Shirley N."/>
            <person name="Lin Y.R."/>
            <person name="Liu L.Y."/>
            <person name="Hernandez A.G."/>
            <person name="Wright C.L."/>
            <person name="Bulone V."/>
            <person name="Tuskan G.A."/>
            <person name="Heath K."/>
            <person name="Zee F."/>
            <person name="Moore P.H."/>
            <person name="Sunkar R."/>
            <person name="Leebens-Mack J.H."/>
            <person name="Mockler T."/>
            <person name="Bennetzen J.L."/>
            <person name="Freeling M."/>
            <person name="Sankoff D."/>
            <person name="Paterson A.H."/>
            <person name="Zhu X."/>
            <person name="Yang X."/>
            <person name="Smith J.A."/>
            <person name="Cushman J.C."/>
            <person name="Paull R.E."/>
            <person name="Yu Q."/>
        </authorList>
    </citation>
    <scope>NUCLEOTIDE SEQUENCE [LARGE SCALE GENOMIC DNA]</scope>
    <source>
        <strain evidence="2">cv. F153</strain>
    </source>
</reference>
<proteinExistence type="predicted"/>
<evidence type="ECO:0000256" key="1">
    <source>
        <dbReference type="SAM" id="MobiDB-lite"/>
    </source>
</evidence>
<name>A0A6P5FXE0_ANACO</name>
<accession>A0A6P5FXE0</accession>
<dbReference type="Proteomes" id="UP000515123">
    <property type="component" value="Linkage group 10"/>
</dbReference>
<keyword evidence="2" id="KW-1185">Reference proteome</keyword>
<dbReference type="RefSeq" id="XP_020097665.1">
    <property type="nucleotide sequence ID" value="XM_020242076.1"/>
</dbReference>
<dbReference type="AlphaFoldDB" id="A0A6P5FXE0"/>
<dbReference type="PANTHER" id="PTHR37186">
    <property type="entry name" value="OS06G0524500 PROTEIN"/>
    <property type="match status" value="1"/>
</dbReference>
<dbReference type="OrthoDB" id="1433814at2759"/>
<evidence type="ECO:0000313" key="2">
    <source>
        <dbReference type="Proteomes" id="UP000515123"/>
    </source>
</evidence>
<gene>
    <name evidence="3" type="primary">LOC109716559</name>
</gene>
<protein>
    <submittedName>
        <fullName evidence="3">Uncharacterized protein LOC109716559 isoform X1</fullName>
    </submittedName>
</protein>
<feature type="compositionally biased region" description="Low complexity" evidence="1">
    <location>
        <begin position="101"/>
        <end position="115"/>
    </location>
</feature>